<dbReference type="GO" id="GO:0005886">
    <property type="term" value="C:plasma membrane"/>
    <property type="evidence" value="ECO:0007669"/>
    <property type="project" value="UniProtKB-SubCell"/>
</dbReference>
<feature type="transmembrane region" description="Helical" evidence="10">
    <location>
        <begin position="239"/>
        <end position="257"/>
    </location>
</feature>
<feature type="transmembrane region" description="Helical" evidence="10">
    <location>
        <begin position="133"/>
        <end position="157"/>
    </location>
</feature>
<keyword evidence="4" id="KW-0997">Cell inner membrane</keyword>
<evidence type="ECO:0000256" key="2">
    <source>
        <dbReference type="ARBA" id="ARBA00022448"/>
    </source>
</evidence>
<dbReference type="GO" id="GO:0005304">
    <property type="term" value="F:L-valine transmembrane transporter activity"/>
    <property type="evidence" value="ECO:0007669"/>
    <property type="project" value="TreeGrafter"/>
</dbReference>
<dbReference type="GO" id="GO:0015808">
    <property type="term" value="P:L-alanine transport"/>
    <property type="evidence" value="ECO:0007669"/>
    <property type="project" value="TreeGrafter"/>
</dbReference>
<evidence type="ECO:0000256" key="6">
    <source>
        <dbReference type="ARBA" id="ARBA00022970"/>
    </source>
</evidence>
<accession>A0A1V4AQF6</accession>
<keyword evidence="7 10" id="KW-1133">Transmembrane helix</keyword>
<dbReference type="STRING" id="1004156.AYP45_14925"/>
<comment type="caution">
    <text evidence="11">The sequence shown here is derived from an EMBL/GenBank/DDBJ whole genome shotgun (WGS) entry which is preliminary data.</text>
</comment>
<feature type="transmembrane region" description="Helical" evidence="10">
    <location>
        <begin position="6"/>
        <end position="27"/>
    </location>
</feature>
<evidence type="ECO:0000256" key="5">
    <source>
        <dbReference type="ARBA" id="ARBA00022692"/>
    </source>
</evidence>
<feature type="transmembrane region" description="Helical" evidence="10">
    <location>
        <begin position="263"/>
        <end position="281"/>
    </location>
</feature>
<reference evidence="11 12" key="1">
    <citation type="journal article" date="2017" name="Water Res.">
        <title>Discovery and metagenomic analysis of an anammox bacterial enrichment related to Candidatus "Brocadia caroliniensis" in a full-scale glycerol-fed nitritation-denitritation separate centrate treatment process.</title>
        <authorList>
            <person name="Park H."/>
            <person name="Brotto A.C."/>
            <person name="van Loosdrecht M.C."/>
            <person name="Chandran K."/>
        </authorList>
    </citation>
    <scope>NUCLEOTIDE SEQUENCE [LARGE SCALE GENOMIC DNA]</scope>
    <source>
        <strain evidence="11">26THWARD</strain>
    </source>
</reference>
<dbReference type="InterPro" id="IPR052157">
    <property type="entry name" value="BCAA_transport_permease"/>
</dbReference>
<evidence type="ECO:0000256" key="9">
    <source>
        <dbReference type="ARBA" id="ARBA00037998"/>
    </source>
</evidence>
<keyword evidence="6" id="KW-0029">Amino-acid transport</keyword>
<evidence type="ECO:0000313" key="11">
    <source>
        <dbReference type="EMBL" id="OOP55346.1"/>
    </source>
</evidence>
<dbReference type="CDD" id="cd06582">
    <property type="entry name" value="TM_PBP1_LivH_like"/>
    <property type="match status" value="1"/>
</dbReference>
<gene>
    <name evidence="11" type="ORF">AYP45_14925</name>
</gene>
<dbReference type="Pfam" id="PF02653">
    <property type="entry name" value="BPD_transp_2"/>
    <property type="match status" value="1"/>
</dbReference>
<feature type="transmembrane region" description="Helical" evidence="10">
    <location>
        <begin position="213"/>
        <end position="232"/>
    </location>
</feature>
<dbReference type="GO" id="GO:0042941">
    <property type="term" value="P:D-alanine transmembrane transport"/>
    <property type="evidence" value="ECO:0007669"/>
    <property type="project" value="TreeGrafter"/>
</dbReference>
<proteinExistence type="inferred from homology"/>
<dbReference type="GO" id="GO:0015190">
    <property type="term" value="F:L-leucine transmembrane transporter activity"/>
    <property type="evidence" value="ECO:0007669"/>
    <property type="project" value="TreeGrafter"/>
</dbReference>
<evidence type="ECO:0000256" key="8">
    <source>
        <dbReference type="ARBA" id="ARBA00023136"/>
    </source>
</evidence>
<organism evidence="11 12">
    <name type="scientific">Candidatus Brocadia carolinensis</name>
    <dbReference type="NCBI Taxonomy" id="1004156"/>
    <lineage>
        <taxon>Bacteria</taxon>
        <taxon>Pseudomonadati</taxon>
        <taxon>Planctomycetota</taxon>
        <taxon>Candidatus Brocadiia</taxon>
        <taxon>Candidatus Brocadiales</taxon>
        <taxon>Candidatus Brocadiaceae</taxon>
        <taxon>Candidatus Brocadia</taxon>
    </lineage>
</organism>
<dbReference type="PANTHER" id="PTHR11795">
    <property type="entry name" value="BRANCHED-CHAIN AMINO ACID TRANSPORT SYSTEM PERMEASE PROTEIN LIVH"/>
    <property type="match status" value="1"/>
</dbReference>
<evidence type="ECO:0000256" key="3">
    <source>
        <dbReference type="ARBA" id="ARBA00022475"/>
    </source>
</evidence>
<protein>
    <recommendedName>
        <fullName evidence="13">Branched-chain amino acid ABC transporter permease</fullName>
    </recommendedName>
</protein>
<feature type="transmembrane region" description="Helical" evidence="10">
    <location>
        <begin position="34"/>
        <end position="52"/>
    </location>
</feature>
<feature type="transmembrane region" description="Helical" evidence="10">
    <location>
        <begin position="58"/>
        <end position="81"/>
    </location>
</feature>
<keyword evidence="2" id="KW-0813">Transport</keyword>
<dbReference type="GO" id="GO:1903806">
    <property type="term" value="P:L-isoleucine import across plasma membrane"/>
    <property type="evidence" value="ECO:0007669"/>
    <property type="project" value="TreeGrafter"/>
</dbReference>
<comment type="subcellular location">
    <subcellularLocation>
        <location evidence="1">Cell membrane</location>
        <topology evidence="1">Multi-pass membrane protein</topology>
    </subcellularLocation>
</comment>
<feature type="transmembrane region" description="Helical" evidence="10">
    <location>
        <begin position="188"/>
        <end position="207"/>
    </location>
</feature>
<keyword evidence="3" id="KW-1003">Cell membrane</keyword>
<evidence type="ECO:0000256" key="10">
    <source>
        <dbReference type="SAM" id="Phobius"/>
    </source>
</evidence>
<evidence type="ECO:0000313" key="12">
    <source>
        <dbReference type="Proteomes" id="UP000189681"/>
    </source>
</evidence>
<evidence type="ECO:0008006" key="13">
    <source>
        <dbReference type="Google" id="ProtNLM"/>
    </source>
</evidence>
<keyword evidence="5 10" id="KW-0812">Transmembrane</keyword>
<dbReference type="AlphaFoldDB" id="A0A1V4AQF6"/>
<dbReference type="GO" id="GO:0015188">
    <property type="term" value="F:L-isoleucine transmembrane transporter activity"/>
    <property type="evidence" value="ECO:0007669"/>
    <property type="project" value="TreeGrafter"/>
</dbReference>
<feature type="transmembrane region" description="Helical" evidence="10">
    <location>
        <begin position="93"/>
        <end position="113"/>
    </location>
</feature>
<sequence>MILQLIANGIITGSLISIMAIGFGVIYSTTNFFHIAYGAVYMVADYLMYTLLSWHLPFAISIILSIILTIIVGILIEYLVYKPLHEKRASHGIYLISSLGVYILMINIIALIFGNETKLLSYEIGASVHLGEIILTKIQVIQFFTFLILAILSIFFMHYTRIGKTILAMGCNARLLEFSGVNLRQMRFIVFAIGSFFASIAAILTGLDVGIDPYMGMMPLLNAVTAVILGGVKRIEGAIAGAFFIGMSQNLAIWYFSGRWESVVTFSILIVFFLYQSGGVLKMKKRAEER</sequence>
<comment type="similarity">
    <text evidence="9">Belongs to the binding-protein-dependent transport system permease family. LivHM subfamily.</text>
</comment>
<dbReference type="Proteomes" id="UP000189681">
    <property type="component" value="Unassembled WGS sequence"/>
</dbReference>
<dbReference type="GO" id="GO:0015192">
    <property type="term" value="F:L-phenylalanine transmembrane transporter activity"/>
    <property type="evidence" value="ECO:0007669"/>
    <property type="project" value="TreeGrafter"/>
</dbReference>
<dbReference type="PANTHER" id="PTHR11795:SF371">
    <property type="entry name" value="HIGH-AFFINITY BRANCHED-CHAIN AMINO ACID TRANSPORT SYSTEM PERMEASE PROTEIN LIVH"/>
    <property type="match status" value="1"/>
</dbReference>
<dbReference type="EMBL" id="AYTS01000148">
    <property type="protein sequence ID" value="OOP55346.1"/>
    <property type="molecule type" value="Genomic_DNA"/>
</dbReference>
<dbReference type="InterPro" id="IPR001851">
    <property type="entry name" value="ABC_transp_permease"/>
</dbReference>
<evidence type="ECO:0000256" key="1">
    <source>
        <dbReference type="ARBA" id="ARBA00004651"/>
    </source>
</evidence>
<keyword evidence="8 10" id="KW-0472">Membrane</keyword>
<evidence type="ECO:0000256" key="7">
    <source>
        <dbReference type="ARBA" id="ARBA00022989"/>
    </source>
</evidence>
<name>A0A1V4AQF6_9BACT</name>
<evidence type="ECO:0000256" key="4">
    <source>
        <dbReference type="ARBA" id="ARBA00022519"/>
    </source>
</evidence>